<comment type="caution">
    <text evidence="6">The sequence shown here is derived from an EMBL/GenBank/DDBJ whole genome shotgun (WGS) entry which is preliminary data.</text>
</comment>
<feature type="region of interest" description="Disordered" evidence="3">
    <location>
        <begin position="428"/>
        <end position="451"/>
    </location>
</feature>
<dbReference type="EMBL" id="JAOPHQ010003412">
    <property type="protein sequence ID" value="KAK0143532.1"/>
    <property type="molecule type" value="Genomic_DNA"/>
</dbReference>
<dbReference type="PROSITE" id="PS50835">
    <property type="entry name" value="IG_LIKE"/>
    <property type="match status" value="1"/>
</dbReference>
<dbReference type="InterPro" id="IPR036116">
    <property type="entry name" value="FN3_sf"/>
</dbReference>
<gene>
    <name evidence="6" type="primary">Ttn_16</name>
    <name evidence="6" type="ORF">N1851_018368</name>
</gene>
<dbReference type="SUPFAM" id="SSF49265">
    <property type="entry name" value="Fibronectin type III"/>
    <property type="match status" value="5"/>
</dbReference>
<feature type="domain" description="Fibronectin type-III" evidence="5">
    <location>
        <begin position="1044"/>
        <end position="1139"/>
    </location>
</feature>
<feature type="domain" description="Fibronectin type-III" evidence="5">
    <location>
        <begin position="944"/>
        <end position="1038"/>
    </location>
</feature>
<evidence type="ECO:0000256" key="1">
    <source>
        <dbReference type="ARBA" id="ARBA00022737"/>
    </source>
</evidence>
<dbReference type="AlphaFoldDB" id="A0AA47MNB4"/>
<dbReference type="Pfam" id="PF00041">
    <property type="entry name" value="fn3"/>
    <property type="match status" value="9"/>
</dbReference>
<protein>
    <submittedName>
        <fullName evidence="6">Titin</fullName>
    </submittedName>
</protein>
<feature type="domain" description="Fibronectin type-III" evidence="5">
    <location>
        <begin position="545"/>
        <end position="642"/>
    </location>
</feature>
<dbReference type="SMART" id="SM00409">
    <property type="entry name" value="IG"/>
    <property type="match status" value="2"/>
</dbReference>
<dbReference type="InterPro" id="IPR003599">
    <property type="entry name" value="Ig_sub"/>
</dbReference>
<dbReference type="PROSITE" id="PS50853">
    <property type="entry name" value="FN3"/>
    <property type="match status" value="10"/>
</dbReference>
<feature type="domain" description="Fibronectin type-III" evidence="5">
    <location>
        <begin position="347"/>
        <end position="442"/>
    </location>
</feature>
<feature type="domain" description="Fibronectin type-III" evidence="5">
    <location>
        <begin position="248"/>
        <end position="341"/>
    </location>
</feature>
<evidence type="ECO:0000259" key="5">
    <source>
        <dbReference type="PROSITE" id="PS50853"/>
    </source>
</evidence>
<dbReference type="SMART" id="SM00060">
    <property type="entry name" value="FN3"/>
    <property type="match status" value="9"/>
</dbReference>
<dbReference type="FunFam" id="2.60.40.10:FF:000002">
    <property type="entry name" value="Titin a"/>
    <property type="match status" value="1"/>
</dbReference>
<dbReference type="InterPro" id="IPR007110">
    <property type="entry name" value="Ig-like_dom"/>
</dbReference>
<dbReference type="Pfam" id="PF07679">
    <property type="entry name" value="I-set"/>
    <property type="match status" value="2"/>
</dbReference>
<keyword evidence="7" id="KW-1185">Reference proteome</keyword>
<dbReference type="FunFam" id="2.60.40.10:FF:000127">
    <property type="entry name" value="titin isoform X1"/>
    <property type="match status" value="1"/>
</dbReference>
<dbReference type="Gene3D" id="2.60.40.10">
    <property type="entry name" value="Immunoglobulins"/>
    <property type="match status" value="12"/>
</dbReference>
<keyword evidence="2" id="KW-0393">Immunoglobulin domain</keyword>
<feature type="domain" description="Fibronectin type-III" evidence="5">
    <location>
        <begin position="52"/>
        <end position="146"/>
    </location>
</feature>
<feature type="domain" description="Fibronectin type-III" evidence="5">
    <location>
        <begin position="749"/>
        <end position="845"/>
    </location>
</feature>
<dbReference type="FunFam" id="2.60.40.10:FF:000135">
    <property type="entry name" value="Titin a"/>
    <property type="match status" value="1"/>
</dbReference>
<dbReference type="FunFam" id="2.60.40.10:FF:000160">
    <property type="entry name" value="Titin a"/>
    <property type="match status" value="1"/>
</dbReference>
<reference evidence="6" key="1">
    <citation type="journal article" date="2023" name="Front. Mar. Sci.">
        <title>A new Merluccius polli reference genome to investigate the effects of global change in West African waters.</title>
        <authorList>
            <person name="Mateo J.L."/>
            <person name="Blanco-Fernandez C."/>
            <person name="Garcia-Vazquez E."/>
            <person name="Machado-Schiaffino G."/>
        </authorList>
    </citation>
    <scope>NUCLEOTIDE SEQUENCE</scope>
    <source>
        <strain evidence="6">C29</strain>
        <tissue evidence="6">Fin</tissue>
    </source>
</reference>
<dbReference type="PRINTS" id="PR00014">
    <property type="entry name" value="FNTYPEIII"/>
</dbReference>
<feature type="domain" description="Fibronectin type-III" evidence="5">
    <location>
        <begin position="648"/>
        <end position="743"/>
    </location>
</feature>
<evidence type="ECO:0000256" key="2">
    <source>
        <dbReference type="ARBA" id="ARBA00023319"/>
    </source>
</evidence>
<name>A0AA47MNB4_MERPO</name>
<evidence type="ECO:0000313" key="6">
    <source>
        <dbReference type="EMBL" id="KAK0143532.1"/>
    </source>
</evidence>
<dbReference type="GO" id="GO:0031672">
    <property type="term" value="C:A band"/>
    <property type="evidence" value="ECO:0007669"/>
    <property type="project" value="UniProtKB-ARBA"/>
</dbReference>
<feature type="domain" description="Fibronectin type-III" evidence="5">
    <location>
        <begin position="1"/>
        <end position="47"/>
    </location>
</feature>
<organism evidence="6 7">
    <name type="scientific">Merluccius polli</name>
    <name type="common">Benguela hake</name>
    <name type="synonym">Merluccius cadenati</name>
    <dbReference type="NCBI Taxonomy" id="89951"/>
    <lineage>
        <taxon>Eukaryota</taxon>
        <taxon>Metazoa</taxon>
        <taxon>Chordata</taxon>
        <taxon>Craniata</taxon>
        <taxon>Vertebrata</taxon>
        <taxon>Euteleostomi</taxon>
        <taxon>Actinopterygii</taxon>
        <taxon>Neopterygii</taxon>
        <taxon>Teleostei</taxon>
        <taxon>Neoteleostei</taxon>
        <taxon>Acanthomorphata</taxon>
        <taxon>Zeiogadaria</taxon>
        <taxon>Gadariae</taxon>
        <taxon>Gadiformes</taxon>
        <taxon>Gadoidei</taxon>
        <taxon>Merlucciidae</taxon>
        <taxon>Merluccius</taxon>
    </lineage>
</organism>
<dbReference type="InterPro" id="IPR036179">
    <property type="entry name" value="Ig-like_dom_sf"/>
</dbReference>
<feature type="domain" description="Ig-like" evidence="4">
    <location>
        <begin position="150"/>
        <end position="241"/>
    </location>
</feature>
<dbReference type="InterPro" id="IPR003961">
    <property type="entry name" value="FN3_dom"/>
</dbReference>
<evidence type="ECO:0000259" key="4">
    <source>
        <dbReference type="PROSITE" id="PS50835"/>
    </source>
</evidence>
<accession>A0AA47MNB4</accession>
<dbReference type="SUPFAM" id="SSF48726">
    <property type="entry name" value="Immunoglobulin"/>
    <property type="match status" value="2"/>
</dbReference>
<dbReference type="Proteomes" id="UP001174136">
    <property type="component" value="Unassembled WGS sequence"/>
</dbReference>
<proteinExistence type="predicted"/>
<sequence length="1142" mass="126606">MGIQDQEYTVTDVVEGKEYLFRVTACNKCGPGEPAYIDEPVNVSSPATVPDPPENLRWRDKSASGIFLTWEPPKYDGGTGIKGYNVDRCQRGTDKWEPCGDMVPELKCQVIGLTEGQWYSYRVRALNRLGASRPCKATDEILAVDPKEPPEIQLDAKLLAGLTAKAGSKIELPAEVTGKPEPKVKWTKADLVLITDDRVSIDTKPGHSMVTIAKTTRNDTSTYIIEATNSSGRATATVHVNILDKPGPPAAFDISEITNKSCFLAWNPPRDDGGSKVTNYIVERRAAESEIWHKLSSTIKQTTYTAVGLVSFKEYIFRVFAENQFGVGVAAEHPSIIARYPFETPGAPYKLEHADIAKDSLSLSWYEPDEDGGSPITGYWVERYEPDRDKWIRCNKLPIKDTNYRVKGLPTRKKYKFRVLAENLAGTGKPSQETDPILVKDPIDPPWAPGKPTVKDVAKTSCFLMWTKPEHDGGAKIDSYIIEMLKSGTTDWIRVADNINLLEHSLRGLMEKQEYSFRVKAVNVAGESEPSEPSDPVLCKDRLSPPMAPRWLVVLGISRNSAEMKWTAPERDGGSPITNYVVEKRDVRRKGWQAVDTTVKELKYSVTPLNEGSLYVFRVAAENAIGVGPFCELEDSVLAKDTFTTPGPPYALSVFSVSKRHVDLQWEAPKNDGGRPILRYSLEKKEKLGTRWVKCGKTSGPDCKYRVTDIIEGTDVQFLVRAENEAGIGHPSEPTELITIEDPTGVPSPPIELQITGASRDFLSIGWKPPERTGGSPISGYNIEMCEAGTEKWMRVNSRPVKELKYVIDEGVVAEKEYVLRVRAINAVGVSEPSDISDNVFAKEVDCAPTLEFQTLDLVVVETEKMHIPVPFKAVPSPKITWHKDGKELKADERLGFRKEYTSCHLEVGSSIHGDAGQYKVTLENKLGSASATINVKVIGLPGPCKAIVASEITKSSCKVSWDLPDYDGGSPVLHYVLQRREAGRRTYVNMMSGENKVSWPVKDLIPNGEYYFRVQAVNKIGGGEYIELRNPVIAEDQKHAPDPPVDVETHNPTSKTITLTWKPPMYDGGAKIMGYVLEKLQKGEDKWERCNDFLVPVLSYTVRGLTEGKNYQFRVKAENAAGVSEPSRSTPFVKASDAVGQ</sequence>
<dbReference type="FunFam" id="2.60.40.10:FF:000003">
    <property type="entry name" value="Titin isoform E"/>
    <property type="match status" value="2"/>
</dbReference>
<feature type="domain" description="Fibronectin type-III" evidence="5">
    <location>
        <begin position="448"/>
        <end position="542"/>
    </location>
</feature>
<dbReference type="FunFam" id="2.60.40.10:FF:001284">
    <property type="entry name" value="Myomesin 2"/>
    <property type="match status" value="1"/>
</dbReference>
<dbReference type="PANTHER" id="PTHR14340">
    <property type="entry name" value="MICROFIBRIL-ASSOCIATED GLYCOPROTEIN 3"/>
    <property type="match status" value="1"/>
</dbReference>
<dbReference type="InterPro" id="IPR013098">
    <property type="entry name" value="Ig_I-set"/>
</dbReference>
<dbReference type="FunFam" id="2.60.40.10:FF:000012">
    <property type="entry name" value="titin isoform X1"/>
    <property type="match status" value="1"/>
</dbReference>
<dbReference type="FunFam" id="2.60.40.10:FF:000031">
    <property type="entry name" value="Myosin-binding protein C, slow type"/>
    <property type="match status" value="1"/>
</dbReference>
<keyword evidence="1" id="KW-0677">Repeat</keyword>
<dbReference type="CDD" id="cd00063">
    <property type="entry name" value="FN3"/>
    <property type="match status" value="10"/>
</dbReference>
<dbReference type="PANTHER" id="PTHR14340:SF9">
    <property type="entry name" value="FIBRONECTIN TYPE-III DOMAIN-CONTAINING PROTEIN"/>
    <property type="match status" value="1"/>
</dbReference>
<dbReference type="InterPro" id="IPR013783">
    <property type="entry name" value="Ig-like_fold"/>
</dbReference>
<evidence type="ECO:0000313" key="7">
    <source>
        <dbReference type="Proteomes" id="UP001174136"/>
    </source>
</evidence>
<evidence type="ECO:0000256" key="3">
    <source>
        <dbReference type="SAM" id="MobiDB-lite"/>
    </source>
</evidence>